<proteinExistence type="inferred from homology"/>
<evidence type="ECO:0000313" key="9">
    <source>
        <dbReference type="EMBL" id="VFV31149.1"/>
    </source>
</evidence>
<dbReference type="Proteomes" id="UP000386466">
    <property type="component" value="Unassembled WGS sequence"/>
</dbReference>
<comment type="similarity">
    <text evidence="2 8">Belongs to the snRNP core protein family.</text>
</comment>
<reference evidence="9 10" key="1">
    <citation type="submission" date="2019-01" db="EMBL/GenBank/DDBJ databases">
        <authorList>
            <person name="Alioto T."/>
            <person name="Alioto T."/>
        </authorList>
    </citation>
    <scope>NUCLEOTIDE SEQUENCE [LARGE SCALE GENOMIC DNA]</scope>
</reference>
<evidence type="ECO:0000256" key="6">
    <source>
        <dbReference type="ARBA" id="ARBA00023242"/>
    </source>
</evidence>
<keyword evidence="7 8" id="KW-0687">Ribonucleoprotein</keyword>
<dbReference type="Gene3D" id="2.30.30.100">
    <property type="match status" value="1"/>
</dbReference>
<evidence type="ECO:0000313" key="10">
    <source>
        <dbReference type="Proteomes" id="UP000386466"/>
    </source>
</evidence>
<comment type="function">
    <text evidence="8">Plays a role in pre-mRNA splicing as a core component of the spliceosomal U1, U2, U4 and U5 small nuclear ribonucleoproteins (snRNPs), the building blocks of the spliceosome. Component of both the pre-catalytic spliceosome B complex and activated spliceosome C complexes. As a component of the minor spliceosome, involved in the splicing of U12-type introns in pre-mRNAs.</text>
</comment>
<evidence type="ECO:0000256" key="4">
    <source>
        <dbReference type="ARBA" id="ARBA00022664"/>
    </source>
</evidence>
<accession>A0A485NFX7</accession>
<dbReference type="AlphaFoldDB" id="A0A485NFX7"/>
<evidence type="ECO:0000256" key="1">
    <source>
        <dbReference type="ARBA" id="ARBA00004123"/>
    </source>
</evidence>
<evidence type="ECO:0000256" key="8">
    <source>
        <dbReference type="RuleBase" id="RU365051"/>
    </source>
</evidence>
<dbReference type="GO" id="GO:0030532">
    <property type="term" value="C:small nuclear ribonucleoprotein complex"/>
    <property type="evidence" value="ECO:0007669"/>
    <property type="project" value="InterPro"/>
</dbReference>
<evidence type="ECO:0000256" key="3">
    <source>
        <dbReference type="ARBA" id="ARBA00022490"/>
    </source>
</evidence>
<dbReference type="PANTHER" id="PTHR12777">
    <property type="entry name" value="SMALL NUCLEAR RIBONUCLEOPROTEIN SM D2"/>
    <property type="match status" value="1"/>
</dbReference>
<keyword evidence="5 8" id="KW-0508">mRNA splicing</keyword>
<keyword evidence="6 8" id="KW-0539">Nucleus</keyword>
<dbReference type="GO" id="GO:0005829">
    <property type="term" value="C:cytosol"/>
    <property type="evidence" value="ECO:0007669"/>
    <property type="project" value="UniProtKB-SubCell"/>
</dbReference>
<evidence type="ECO:0000256" key="2">
    <source>
        <dbReference type="ARBA" id="ARBA00008146"/>
    </source>
</evidence>
<dbReference type="GO" id="GO:0008380">
    <property type="term" value="P:RNA splicing"/>
    <property type="evidence" value="ECO:0007669"/>
    <property type="project" value="UniProtKB-KW"/>
</dbReference>
<dbReference type="InterPro" id="IPR027248">
    <property type="entry name" value="Sm_D2"/>
</dbReference>
<keyword evidence="3 8" id="KW-0963">Cytoplasm</keyword>
<protein>
    <recommendedName>
        <fullName evidence="8">Small nuclear ribonucleoprotein Sm D2</fullName>
        <shortName evidence="8">Sm-D2</shortName>
    </recommendedName>
    <alternativeName>
        <fullName evidence="8">snRNP core protein D2</fullName>
    </alternativeName>
</protein>
<dbReference type="EMBL" id="CAAGRJ010015204">
    <property type="protein sequence ID" value="VFV31149.1"/>
    <property type="molecule type" value="Genomic_DNA"/>
</dbReference>
<gene>
    <name evidence="8" type="primary">SNRPD2</name>
    <name evidence="9" type="ORF">LYPA_23C003875</name>
</gene>
<sequence>MTPEELQKWEDEEFNMGPLSVLTHSVKNAQVFINCCNKKPLGPGKAFDRHCTMVLENVRDVD</sequence>
<name>A0A485NFX7_LYNPA</name>
<evidence type="ECO:0000256" key="7">
    <source>
        <dbReference type="ARBA" id="ARBA00023274"/>
    </source>
</evidence>
<keyword evidence="10" id="KW-1185">Reference proteome</keyword>
<dbReference type="GO" id="GO:0006397">
    <property type="term" value="P:mRNA processing"/>
    <property type="evidence" value="ECO:0007669"/>
    <property type="project" value="UniProtKB-KW"/>
</dbReference>
<evidence type="ECO:0000256" key="5">
    <source>
        <dbReference type="ARBA" id="ARBA00023187"/>
    </source>
</evidence>
<keyword evidence="4 8" id="KW-0507">mRNA processing</keyword>
<organism evidence="9 10">
    <name type="scientific">Lynx pardinus</name>
    <name type="common">Iberian lynx</name>
    <name type="synonym">Felis pardina</name>
    <dbReference type="NCBI Taxonomy" id="191816"/>
    <lineage>
        <taxon>Eukaryota</taxon>
        <taxon>Metazoa</taxon>
        <taxon>Chordata</taxon>
        <taxon>Craniata</taxon>
        <taxon>Vertebrata</taxon>
        <taxon>Euteleostomi</taxon>
        <taxon>Mammalia</taxon>
        <taxon>Eutheria</taxon>
        <taxon>Laurasiatheria</taxon>
        <taxon>Carnivora</taxon>
        <taxon>Feliformia</taxon>
        <taxon>Felidae</taxon>
        <taxon>Felinae</taxon>
        <taxon>Lynx</taxon>
    </lineage>
</organism>
<comment type="subcellular location">
    <subcellularLocation>
        <location evidence="8">Cytoplasm</location>
        <location evidence="8">Cytosol</location>
    </subcellularLocation>
    <subcellularLocation>
        <location evidence="1 8">Nucleus</location>
    </subcellularLocation>
    <text evidence="8">SMN-mediated assembly into core snRNPs occurs in the cytosol before SMN-mediated transport to the nucleus to be included in spliceosomes.</text>
</comment>